<name>A0A193GAF0_9BORD</name>
<dbReference type="EMBL" id="CP016172">
    <property type="protein sequence ID" value="ANN76810.1"/>
    <property type="molecule type" value="Genomic_DNA"/>
</dbReference>
<dbReference type="KEGG" id="bfz:BAU07_06500"/>
<evidence type="ECO:0000313" key="1">
    <source>
        <dbReference type="EMBL" id="ANN76810.1"/>
    </source>
</evidence>
<keyword evidence="2" id="KW-1185">Reference proteome</keyword>
<sequence>MADTFTPHYNLVKPQVGGDPDTWGDLLNSNFDAIDTALFAKLDKAGGTLTGALTLPGNPTSALQAAPKQYVDQLRSDAAGAYYPRTGGNLAGQMNAPALLVDCSNGVGLVVQRAGVAAPRIRTEGDGSLAFINSANSAYNLVVSDSGQVNFPRARPVWAGVTPWDTGNFNPGAYQPAGNYARAADAHSYAFAWNGANAQLYVDNQYIGGLYSTNNFNPGNYQPVGSYVNYSGQPIRMQWDGNNSFNMYVGNVYVGDLNPL</sequence>
<dbReference type="Proteomes" id="UP000091926">
    <property type="component" value="Chromosome"/>
</dbReference>
<dbReference type="OrthoDB" id="8613813at2"/>
<proteinExistence type="predicted"/>
<gene>
    <name evidence="1" type="ORF">BAU07_06500</name>
</gene>
<organism evidence="1 2">
    <name type="scientific">Bordetella flabilis</name>
    <dbReference type="NCBI Taxonomy" id="463014"/>
    <lineage>
        <taxon>Bacteria</taxon>
        <taxon>Pseudomonadati</taxon>
        <taxon>Pseudomonadota</taxon>
        <taxon>Betaproteobacteria</taxon>
        <taxon>Burkholderiales</taxon>
        <taxon>Alcaligenaceae</taxon>
        <taxon>Bordetella</taxon>
    </lineage>
</organism>
<protein>
    <submittedName>
        <fullName evidence="1">Uncharacterized protein</fullName>
    </submittedName>
</protein>
<dbReference type="AlphaFoldDB" id="A0A193GAF0"/>
<accession>A0A193GAF0</accession>
<dbReference type="RefSeq" id="WP_066655142.1">
    <property type="nucleotide sequence ID" value="NZ_CBCSCL010000017.1"/>
</dbReference>
<evidence type="ECO:0000313" key="2">
    <source>
        <dbReference type="Proteomes" id="UP000091926"/>
    </source>
</evidence>
<reference evidence="1 2" key="1">
    <citation type="submission" date="2016-06" db="EMBL/GenBank/DDBJ databases">
        <title>Complete genome sequences of Bordetella bronchialis and Bordetella flabilis.</title>
        <authorList>
            <person name="LiPuma J.J."/>
            <person name="Spilker T."/>
        </authorList>
    </citation>
    <scope>NUCLEOTIDE SEQUENCE [LARGE SCALE GENOMIC DNA]</scope>
    <source>
        <strain evidence="1 2">AU10664</strain>
    </source>
</reference>
<dbReference type="STRING" id="463014.BAU07_06500"/>